<gene>
    <name evidence="1" type="ORF">E2L05_13390</name>
</gene>
<dbReference type="Proteomes" id="UP000294562">
    <property type="component" value="Unassembled WGS sequence"/>
</dbReference>
<dbReference type="Pfam" id="PF06627">
    <property type="entry name" value="DUF1153"/>
    <property type="match status" value="1"/>
</dbReference>
<dbReference type="Gene3D" id="1.10.10.10">
    <property type="entry name" value="Winged helix-like DNA-binding domain superfamily/Winged helix DNA-binding domain"/>
    <property type="match status" value="1"/>
</dbReference>
<dbReference type="InterPro" id="IPR009534">
    <property type="entry name" value="DUF1153"/>
</dbReference>
<dbReference type="EMBL" id="SMZO01000032">
    <property type="protein sequence ID" value="TDL86344.1"/>
    <property type="molecule type" value="Genomic_DNA"/>
</dbReference>
<evidence type="ECO:0000313" key="1">
    <source>
        <dbReference type="EMBL" id="TDL86344.1"/>
    </source>
</evidence>
<comment type="caution">
    <text evidence="1">The sequence shown here is derived from an EMBL/GenBank/DDBJ whole genome shotgun (WGS) entry which is preliminary data.</text>
</comment>
<sequence>MYLKKIDGPRIVTLPDGSCLSRADLPSEKTVRWVASRKAVVVNAVKYGLLPQEEALTRYGLSRDEFNSWCNSVERFGEDALKTTSLQKYRQL</sequence>
<evidence type="ECO:0000313" key="2">
    <source>
        <dbReference type="Proteomes" id="UP000294562"/>
    </source>
</evidence>
<dbReference type="RefSeq" id="WP_133343411.1">
    <property type="nucleotide sequence ID" value="NZ_SMZO01000032.1"/>
</dbReference>
<dbReference type="SUPFAM" id="SSF48295">
    <property type="entry name" value="TrpR-like"/>
    <property type="match status" value="1"/>
</dbReference>
<dbReference type="InterPro" id="IPR010921">
    <property type="entry name" value="Trp_repressor/repl_initiator"/>
</dbReference>
<accession>A0A4R6AS93</accession>
<name>A0A4R6AS93_9RHOB</name>
<proteinExistence type="predicted"/>
<keyword evidence="2" id="KW-1185">Reference proteome</keyword>
<protein>
    <submittedName>
        <fullName evidence="1">DUF1153 domain-containing protein</fullName>
    </submittedName>
</protein>
<organism evidence="1 2">
    <name type="scientific">Meridianimarinicoccus aquatilis</name>
    <dbReference type="NCBI Taxonomy" id="2552766"/>
    <lineage>
        <taxon>Bacteria</taxon>
        <taxon>Pseudomonadati</taxon>
        <taxon>Pseudomonadota</taxon>
        <taxon>Alphaproteobacteria</taxon>
        <taxon>Rhodobacterales</taxon>
        <taxon>Paracoccaceae</taxon>
        <taxon>Meridianimarinicoccus</taxon>
    </lineage>
</organism>
<dbReference type="GO" id="GO:0043565">
    <property type="term" value="F:sequence-specific DNA binding"/>
    <property type="evidence" value="ECO:0007669"/>
    <property type="project" value="InterPro"/>
</dbReference>
<dbReference type="AlphaFoldDB" id="A0A4R6AS93"/>
<dbReference type="InterPro" id="IPR036388">
    <property type="entry name" value="WH-like_DNA-bd_sf"/>
</dbReference>
<dbReference type="OrthoDB" id="9796775at2"/>
<reference evidence="1 2" key="1">
    <citation type="submission" date="2019-03" db="EMBL/GenBank/DDBJ databases">
        <title>Rhodobacteraceae bacterium SM1902, a new member of the family Rhodobacteraceae isolated from Yantai.</title>
        <authorList>
            <person name="Sun Y."/>
        </authorList>
    </citation>
    <scope>NUCLEOTIDE SEQUENCE [LARGE SCALE GENOMIC DNA]</scope>
    <source>
        <strain evidence="1 2">SM1902</strain>
    </source>
</reference>